<dbReference type="SUPFAM" id="SSF51197">
    <property type="entry name" value="Clavaminate synthase-like"/>
    <property type="match status" value="1"/>
</dbReference>
<evidence type="ECO:0000259" key="3">
    <source>
        <dbReference type="PROSITE" id="PS51471"/>
    </source>
</evidence>
<proteinExistence type="predicted"/>
<dbReference type="InterPro" id="IPR027443">
    <property type="entry name" value="IPNS-like_sf"/>
</dbReference>
<keyword evidence="5" id="KW-1185">Reference proteome</keyword>
<dbReference type="Pfam" id="PF03171">
    <property type="entry name" value="2OG-FeII_Oxy"/>
    <property type="match status" value="1"/>
</dbReference>
<reference evidence="4" key="1">
    <citation type="submission" date="2023-05" db="EMBL/GenBank/DDBJ databases">
        <title>Genome and transcriptome analyses reveal genes involved in the formation of fine ridges on petal epidermal cells in Hibiscus trionum.</title>
        <authorList>
            <person name="Koshimizu S."/>
            <person name="Masuda S."/>
            <person name="Ishii T."/>
            <person name="Shirasu K."/>
            <person name="Hoshino A."/>
            <person name="Arita M."/>
        </authorList>
    </citation>
    <scope>NUCLEOTIDE SEQUENCE</scope>
    <source>
        <strain evidence="4">Hamamatsu line</strain>
    </source>
</reference>
<dbReference type="GO" id="GO:0046872">
    <property type="term" value="F:metal ion binding"/>
    <property type="evidence" value="ECO:0007669"/>
    <property type="project" value="UniProtKB-KW"/>
</dbReference>
<dbReference type="Gene3D" id="2.60.120.330">
    <property type="entry name" value="B-lactam Antibiotic, Isopenicillin N Synthase, Chain"/>
    <property type="match status" value="1"/>
</dbReference>
<evidence type="ECO:0000313" key="4">
    <source>
        <dbReference type="EMBL" id="GMI72864.1"/>
    </source>
</evidence>
<dbReference type="AlphaFoldDB" id="A0A9W7H8E2"/>
<accession>A0A9W7H8E2</accession>
<dbReference type="InterPro" id="IPR050295">
    <property type="entry name" value="Plant_2OG-oxidoreductases"/>
</dbReference>
<dbReference type="InterPro" id="IPR005123">
    <property type="entry name" value="Oxoglu/Fe-dep_dioxygenase_dom"/>
</dbReference>
<keyword evidence="2" id="KW-0408">Iron</keyword>
<dbReference type="InterPro" id="IPR044861">
    <property type="entry name" value="IPNS-like_FE2OG_OXY"/>
</dbReference>
<evidence type="ECO:0000313" key="5">
    <source>
        <dbReference type="Proteomes" id="UP001165190"/>
    </source>
</evidence>
<dbReference type="Proteomes" id="UP001165190">
    <property type="component" value="Unassembled WGS sequence"/>
</dbReference>
<dbReference type="PANTHER" id="PTHR47991">
    <property type="entry name" value="OXOGLUTARATE/IRON-DEPENDENT DIOXYGENASE"/>
    <property type="match status" value="1"/>
</dbReference>
<dbReference type="PROSITE" id="PS51471">
    <property type="entry name" value="FE2OG_OXY"/>
    <property type="match status" value="1"/>
</dbReference>
<dbReference type="EMBL" id="BSYR01000010">
    <property type="protein sequence ID" value="GMI72864.1"/>
    <property type="molecule type" value="Genomic_DNA"/>
</dbReference>
<feature type="domain" description="Fe2OG dioxygenase" evidence="3">
    <location>
        <begin position="2"/>
        <end position="103"/>
    </location>
</feature>
<sequence length="103" mass="11560">MDPNDMRVLFAVELQAIEMNSYPSCLQLELAINFNSHYDASGLTILLQVNEIQIRKSGVWVPIKPFPNAFVINLEDCMEIISNGIYKSVDHCATVNSVKESVD</sequence>
<protein>
    <recommendedName>
        <fullName evidence="3">Fe2OG dioxygenase domain-containing protein</fullName>
    </recommendedName>
</protein>
<gene>
    <name evidence="4" type="ORF">HRI_000955700</name>
</gene>
<dbReference type="OrthoDB" id="942891at2759"/>
<evidence type="ECO:0000256" key="2">
    <source>
        <dbReference type="ARBA" id="ARBA00023004"/>
    </source>
</evidence>
<evidence type="ECO:0000256" key="1">
    <source>
        <dbReference type="ARBA" id="ARBA00022723"/>
    </source>
</evidence>
<organism evidence="4 5">
    <name type="scientific">Hibiscus trionum</name>
    <name type="common">Flower of an hour</name>
    <dbReference type="NCBI Taxonomy" id="183268"/>
    <lineage>
        <taxon>Eukaryota</taxon>
        <taxon>Viridiplantae</taxon>
        <taxon>Streptophyta</taxon>
        <taxon>Embryophyta</taxon>
        <taxon>Tracheophyta</taxon>
        <taxon>Spermatophyta</taxon>
        <taxon>Magnoliopsida</taxon>
        <taxon>eudicotyledons</taxon>
        <taxon>Gunneridae</taxon>
        <taxon>Pentapetalae</taxon>
        <taxon>rosids</taxon>
        <taxon>malvids</taxon>
        <taxon>Malvales</taxon>
        <taxon>Malvaceae</taxon>
        <taxon>Malvoideae</taxon>
        <taxon>Hibiscus</taxon>
    </lineage>
</organism>
<comment type="caution">
    <text evidence="4">The sequence shown here is derived from an EMBL/GenBank/DDBJ whole genome shotgun (WGS) entry which is preliminary data.</text>
</comment>
<keyword evidence="1" id="KW-0479">Metal-binding</keyword>
<name>A0A9W7H8E2_HIBTR</name>